<dbReference type="KEGG" id="npy:NPRO_25310"/>
<gene>
    <name evidence="5" type="ORF">NPRO_25310</name>
</gene>
<dbReference type="Gene3D" id="3.30.70.1230">
    <property type="entry name" value="Nucleotide cyclase"/>
    <property type="match status" value="1"/>
</dbReference>
<organism evidence="5 6">
    <name type="scientific">Candidatus Nitrosymbiomonas proteolyticus</name>
    <dbReference type="NCBI Taxonomy" id="2608984"/>
    <lineage>
        <taxon>Bacteria</taxon>
        <taxon>Bacillati</taxon>
        <taxon>Armatimonadota</taxon>
        <taxon>Armatimonadota incertae sedis</taxon>
        <taxon>Candidatus Nitrosymbiomonas</taxon>
    </lineage>
</organism>
<feature type="transmembrane region" description="Helical" evidence="3">
    <location>
        <begin position="123"/>
        <end position="142"/>
    </location>
</feature>
<feature type="transmembrane region" description="Helical" evidence="3">
    <location>
        <begin position="180"/>
        <end position="201"/>
    </location>
</feature>
<dbReference type="PANTHER" id="PTHR43081">
    <property type="entry name" value="ADENYLATE CYCLASE, TERMINAL-DIFFERENTIATION SPECIFIC-RELATED"/>
    <property type="match status" value="1"/>
</dbReference>
<accession>A0A809S6W7</accession>
<dbReference type="SMART" id="SM00044">
    <property type="entry name" value="CYCc"/>
    <property type="match status" value="1"/>
</dbReference>
<reference evidence="5" key="1">
    <citation type="journal article" name="DNA Res.">
        <title>The physiological potential of anammox bacteria as revealed by their core genome structure.</title>
        <authorList>
            <person name="Okubo T."/>
            <person name="Toyoda A."/>
            <person name="Fukuhara K."/>
            <person name="Uchiyama I."/>
            <person name="Harigaya Y."/>
            <person name="Kuroiwa M."/>
            <person name="Suzuki T."/>
            <person name="Murakami Y."/>
            <person name="Suwa Y."/>
            <person name="Takami H."/>
        </authorList>
    </citation>
    <scope>NUCLEOTIDE SEQUENCE</scope>
    <source>
        <strain evidence="5">317325-2</strain>
    </source>
</reference>
<dbReference type="AlphaFoldDB" id="A0A809S6W7"/>
<dbReference type="PROSITE" id="PS50125">
    <property type="entry name" value="GUANYLATE_CYCLASE_2"/>
    <property type="match status" value="1"/>
</dbReference>
<dbReference type="PANTHER" id="PTHR43081:SF1">
    <property type="entry name" value="ADENYLATE CYCLASE, TERMINAL-DIFFERENTIATION SPECIFIC"/>
    <property type="match status" value="1"/>
</dbReference>
<keyword evidence="3" id="KW-0812">Transmembrane</keyword>
<dbReference type="GO" id="GO:0035556">
    <property type="term" value="P:intracellular signal transduction"/>
    <property type="evidence" value="ECO:0007669"/>
    <property type="project" value="InterPro"/>
</dbReference>
<keyword evidence="3" id="KW-0472">Membrane</keyword>
<dbReference type="GO" id="GO:0004016">
    <property type="term" value="F:adenylate cyclase activity"/>
    <property type="evidence" value="ECO:0007669"/>
    <property type="project" value="UniProtKB-ARBA"/>
</dbReference>
<proteinExistence type="inferred from homology"/>
<dbReference type="SUPFAM" id="SSF55073">
    <property type="entry name" value="Nucleotide cyclase"/>
    <property type="match status" value="1"/>
</dbReference>
<evidence type="ECO:0000259" key="4">
    <source>
        <dbReference type="PROSITE" id="PS50125"/>
    </source>
</evidence>
<evidence type="ECO:0000256" key="2">
    <source>
        <dbReference type="SAM" id="MobiDB-lite"/>
    </source>
</evidence>
<dbReference type="InterPro" id="IPR029787">
    <property type="entry name" value="Nucleotide_cyclase"/>
</dbReference>
<feature type="region of interest" description="Disordered" evidence="2">
    <location>
        <begin position="411"/>
        <end position="433"/>
    </location>
</feature>
<feature type="region of interest" description="Disordered" evidence="2">
    <location>
        <begin position="1"/>
        <end position="22"/>
    </location>
</feature>
<evidence type="ECO:0000256" key="1">
    <source>
        <dbReference type="ARBA" id="ARBA00005381"/>
    </source>
</evidence>
<comment type="similarity">
    <text evidence="1">Belongs to the adenylyl cyclase class-3 family.</text>
</comment>
<dbReference type="Pfam" id="PF00211">
    <property type="entry name" value="Guanylate_cyc"/>
    <property type="match status" value="1"/>
</dbReference>
<feature type="domain" description="Guanylate cyclase" evidence="4">
    <location>
        <begin position="239"/>
        <end position="360"/>
    </location>
</feature>
<dbReference type="CDD" id="cd07302">
    <property type="entry name" value="CHD"/>
    <property type="match status" value="1"/>
</dbReference>
<dbReference type="EMBL" id="AP021858">
    <property type="protein sequence ID" value="BBO24936.1"/>
    <property type="molecule type" value="Genomic_DNA"/>
</dbReference>
<dbReference type="GO" id="GO:0009190">
    <property type="term" value="P:cyclic nucleotide biosynthetic process"/>
    <property type="evidence" value="ECO:0007669"/>
    <property type="project" value="InterPro"/>
</dbReference>
<dbReference type="Proteomes" id="UP000662873">
    <property type="component" value="Chromosome"/>
</dbReference>
<feature type="transmembrane region" description="Helical" evidence="3">
    <location>
        <begin position="99"/>
        <end position="117"/>
    </location>
</feature>
<feature type="transmembrane region" description="Helical" evidence="3">
    <location>
        <begin position="149"/>
        <end position="168"/>
    </location>
</feature>
<dbReference type="InterPro" id="IPR050697">
    <property type="entry name" value="Adenylyl/Guanylyl_Cyclase_3/4"/>
</dbReference>
<evidence type="ECO:0000313" key="6">
    <source>
        <dbReference type="Proteomes" id="UP000662873"/>
    </source>
</evidence>
<name>A0A809S6W7_9BACT</name>
<evidence type="ECO:0000313" key="5">
    <source>
        <dbReference type="EMBL" id="BBO24936.1"/>
    </source>
</evidence>
<evidence type="ECO:0000256" key="3">
    <source>
        <dbReference type="SAM" id="Phobius"/>
    </source>
</evidence>
<protein>
    <submittedName>
        <fullName evidence="5">Denylate cyclase</fullName>
    </submittedName>
</protein>
<dbReference type="InterPro" id="IPR001054">
    <property type="entry name" value="A/G_cyclase"/>
</dbReference>
<keyword evidence="3" id="KW-1133">Transmembrane helix</keyword>
<sequence length="433" mass="46631">MNEGDGLQLSPGTGQEPSEAVSAIDGESTRQMLELIDRIQDRNQGELDDAAIMAISDACCVSPEYVRVTANRVQQGRRQDLKHKLKSISLALDPQDRRFVMSGLLGSTCALMTVLQAVTGDQYAVFGTLGLIGLGSALWNVALSQTARVATFSGAIFGLLFFISRSVFSMALHADLAFESVWLVPFVLGGALGGLVLQNVVAANRQRLGLKDPVQERQELLRQLVDLQERLREGEQSLTFLSLDIVGSTKMKEVADPLSVEFTFTEYHKFVEYAAHKFGGRVHSTAGDGVTCAFSDPQAAYQSARFIQAGLVELNTLRNKIGVPIQLRAGIHSGAVVAPHGQDVTKINFAHVIDVASHLQKLSPPGGIAVSEAAAAQLVGGPRAVSDHVVEAEGYRMYVWQQRRIVPEAVSEHEGPPLSTPPKAPPFELGPST</sequence>